<keyword evidence="3" id="KW-1185">Reference proteome</keyword>
<organism evidence="2 3">
    <name type="scientific">Pleurodeles waltl</name>
    <name type="common">Iberian ribbed newt</name>
    <dbReference type="NCBI Taxonomy" id="8319"/>
    <lineage>
        <taxon>Eukaryota</taxon>
        <taxon>Metazoa</taxon>
        <taxon>Chordata</taxon>
        <taxon>Craniata</taxon>
        <taxon>Vertebrata</taxon>
        <taxon>Euteleostomi</taxon>
        <taxon>Amphibia</taxon>
        <taxon>Batrachia</taxon>
        <taxon>Caudata</taxon>
        <taxon>Salamandroidea</taxon>
        <taxon>Salamandridae</taxon>
        <taxon>Pleurodelinae</taxon>
        <taxon>Pleurodeles</taxon>
    </lineage>
</organism>
<reference evidence="2" key="1">
    <citation type="journal article" date="2022" name="bioRxiv">
        <title>Sequencing and chromosome-scale assembly of the giantPleurodeles waltlgenome.</title>
        <authorList>
            <person name="Brown T."/>
            <person name="Elewa A."/>
            <person name="Iarovenko S."/>
            <person name="Subramanian E."/>
            <person name="Araus A.J."/>
            <person name="Petzold A."/>
            <person name="Susuki M."/>
            <person name="Suzuki K.-i.T."/>
            <person name="Hayashi T."/>
            <person name="Toyoda A."/>
            <person name="Oliveira C."/>
            <person name="Osipova E."/>
            <person name="Leigh N.D."/>
            <person name="Simon A."/>
            <person name="Yun M.H."/>
        </authorList>
    </citation>
    <scope>NUCLEOTIDE SEQUENCE</scope>
    <source>
        <strain evidence="2">20211129_DDA</strain>
        <tissue evidence="2">Liver</tissue>
    </source>
</reference>
<proteinExistence type="predicted"/>
<sequence>MCLMRVKSGALEESLVDLGLVEEQVPRAPRQPSPHPRSRDMQFSGGPSNSAEIGMPESGKLREPQGTSAGPTDRGMGGLASGGGGAQEPQEVERPG</sequence>
<dbReference type="EMBL" id="JANPWB010000003">
    <property type="protein sequence ID" value="KAJ1204174.1"/>
    <property type="molecule type" value="Genomic_DNA"/>
</dbReference>
<comment type="caution">
    <text evidence="2">The sequence shown here is derived from an EMBL/GenBank/DDBJ whole genome shotgun (WGS) entry which is preliminary data.</text>
</comment>
<protein>
    <submittedName>
        <fullName evidence="2">Uncharacterized protein</fullName>
    </submittedName>
</protein>
<gene>
    <name evidence="2" type="ORF">NDU88_007955</name>
</gene>
<accession>A0AAV7VVW1</accession>
<name>A0AAV7VVW1_PLEWA</name>
<evidence type="ECO:0000313" key="3">
    <source>
        <dbReference type="Proteomes" id="UP001066276"/>
    </source>
</evidence>
<dbReference type="AlphaFoldDB" id="A0AAV7VVW1"/>
<feature type="compositionally biased region" description="Gly residues" evidence="1">
    <location>
        <begin position="75"/>
        <end position="86"/>
    </location>
</feature>
<evidence type="ECO:0000256" key="1">
    <source>
        <dbReference type="SAM" id="MobiDB-lite"/>
    </source>
</evidence>
<feature type="region of interest" description="Disordered" evidence="1">
    <location>
        <begin position="21"/>
        <end position="96"/>
    </location>
</feature>
<evidence type="ECO:0000313" key="2">
    <source>
        <dbReference type="EMBL" id="KAJ1204174.1"/>
    </source>
</evidence>
<dbReference type="Proteomes" id="UP001066276">
    <property type="component" value="Chromosome 2_1"/>
</dbReference>